<dbReference type="InterPro" id="IPR017856">
    <property type="entry name" value="Integrase-like_N"/>
</dbReference>
<dbReference type="Gene3D" id="1.10.10.200">
    <property type="match status" value="1"/>
</dbReference>
<comment type="similarity">
    <text evidence="1 6">Belongs to the TACO1 family.</text>
</comment>
<dbReference type="InterPro" id="IPR026564">
    <property type="entry name" value="Transcrip_reg_TACO1-like_dom3"/>
</dbReference>
<dbReference type="HAMAP" id="MF_00693">
    <property type="entry name" value="Transcrip_reg_TACO1"/>
    <property type="match status" value="1"/>
</dbReference>
<evidence type="ECO:0000256" key="4">
    <source>
        <dbReference type="ARBA" id="ARBA00023125"/>
    </source>
</evidence>
<accession>A0A4R2L5S4</accession>
<dbReference type="GO" id="GO:0006355">
    <property type="term" value="P:regulation of DNA-templated transcription"/>
    <property type="evidence" value="ECO:0007669"/>
    <property type="project" value="UniProtKB-UniRule"/>
</dbReference>
<keyword evidence="3 6" id="KW-0805">Transcription regulation</keyword>
<dbReference type="Proteomes" id="UP000294919">
    <property type="component" value="Unassembled WGS sequence"/>
</dbReference>
<dbReference type="InterPro" id="IPR048300">
    <property type="entry name" value="TACO1_YebC-like_2nd/3rd_dom"/>
</dbReference>
<dbReference type="Pfam" id="PF01709">
    <property type="entry name" value="Transcrip_reg"/>
    <property type="match status" value="1"/>
</dbReference>
<dbReference type="Pfam" id="PF20772">
    <property type="entry name" value="TACO1_YebC_N"/>
    <property type="match status" value="1"/>
</dbReference>
<proteinExistence type="inferred from homology"/>
<protein>
    <recommendedName>
        <fullName evidence="6">Probable transcriptional regulatory protein EV214_102117</fullName>
    </recommendedName>
</protein>
<comment type="subcellular location">
    <subcellularLocation>
        <location evidence="6">Cytoplasm</location>
    </subcellularLocation>
</comment>
<dbReference type="GO" id="GO:0003677">
    <property type="term" value="F:DNA binding"/>
    <property type="evidence" value="ECO:0007669"/>
    <property type="project" value="UniProtKB-UniRule"/>
</dbReference>
<organism evidence="9 10">
    <name type="scientific">Marinisporobacter balticus</name>
    <dbReference type="NCBI Taxonomy" id="2018667"/>
    <lineage>
        <taxon>Bacteria</taxon>
        <taxon>Bacillati</taxon>
        <taxon>Bacillota</taxon>
        <taxon>Clostridia</taxon>
        <taxon>Peptostreptococcales</taxon>
        <taxon>Thermotaleaceae</taxon>
        <taxon>Marinisporobacter</taxon>
    </lineage>
</organism>
<name>A0A4R2L5S4_9FIRM</name>
<evidence type="ECO:0000313" key="9">
    <source>
        <dbReference type="EMBL" id="TCO79399.1"/>
    </source>
</evidence>
<dbReference type="GO" id="GO:0005829">
    <property type="term" value="C:cytosol"/>
    <property type="evidence" value="ECO:0007669"/>
    <property type="project" value="TreeGrafter"/>
</dbReference>
<evidence type="ECO:0000313" key="10">
    <source>
        <dbReference type="Proteomes" id="UP000294919"/>
    </source>
</evidence>
<evidence type="ECO:0000256" key="5">
    <source>
        <dbReference type="ARBA" id="ARBA00023163"/>
    </source>
</evidence>
<reference evidence="9 10" key="1">
    <citation type="submission" date="2019-03" db="EMBL/GenBank/DDBJ databases">
        <title>Genomic Encyclopedia of Type Strains, Phase IV (KMG-IV): sequencing the most valuable type-strain genomes for metagenomic binning, comparative biology and taxonomic classification.</title>
        <authorList>
            <person name="Goeker M."/>
        </authorList>
    </citation>
    <scope>NUCLEOTIDE SEQUENCE [LARGE SCALE GENOMIC DNA]</scope>
    <source>
        <strain evidence="9 10">DSM 102940</strain>
    </source>
</reference>
<sequence length="242" mass="27182">MGRHGTIANRKDKQDSKRAQIFTKYARLIIVAAKEGGADPEYNASLKNAIDKAKSINMPNDNINRAIKKGAGGTDGDNFERITYEGYGPNGTAVIVEVLTDNRNRTGSNVRYYFDKNGGNLGTPGCVGYMFDRKGQILIEKKEEYNEDELMEVALESGAEDFVTDDEEVFEILTAPEDFYDVKNALSEKEYELLEADVAMIPQTMVQLDQEGQIKAMNKLVDALEDDDDVQQIYHNWEITEE</sequence>
<feature type="domain" description="TACO1/YebC-like N-terminal" evidence="8">
    <location>
        <begin position="6"/>
        <end position="72"/>
    </location>
</feature>
<gene>
    <name evidence="9" type="ORF">EV214_102117</name>
</gene>
<evidence type="ECO:0000256" key="6">
    <source>
        <dbReference type="HAMAP-Rule" id="MF_00693"/>
    </source>
</evidence>
<feature type="domain" description="TACO1/YebC-like second and third" evidence="7">
    <location>
        <begin position="79"/>
        <end position="237"/>
    </location>
</feature>
<keyword evidence="10" id="KW-1185">Reference proteome</keyword>
<evidence type="ECO:0000256" key="1">
    <source>
        <dbReference type="ARBA" id="ARBA00008724"/>
    </source>
</evidence>
<dbReference type="PANTHER" id="PTHR12532:SF6">
    <property type="entry name" value="TRANSCRIPTIONAL REGULATORY PROTEIN YEBC-RELATED"/>
    <property type="match status" value="1"/>
</dbReference>
<evidence type="ECO:0000256" key="3">
    <source>
        <dbReference type="ARBA" id="ARBA00023015"/>
    </source>
</evidence>
<dbReference type="FunFam" id="3.30.70.980:FF:000002">
    <property type="entry name" value="Probable transcriptional regulatory protein YebC"/>
    <property type="match status" value="1"/>
</dbReference>
<evidence type="ECO:0000259" key="8">
    <source>
        <dbReference type="Pfam" id="PF20772"/>
    </source>
</evidence>
<keyword evidence="2 6" id="KW-0963">Cytoplasm</keyword>
<dbReference type="NCBIfam" id="NF009044">
    <property type="entry name" value="PRK12378.1"/>
    <property type="match status" value="1"/>
</dbReference>
<keyword evidence="4 6" id="KW-0238">DNA-binding</keyword>
<dbReference type="PANTHER" id="PTHR12532">
    <property type="entry name" value="TRANSLATIONAL ACTIVATOR OF CYTOCHROME C OXIDASE 1"/>
    <property type="match status" value="1"/>
</dbReference>
<dbReference type="InterPro" id="IPR002876">
    <property type="entry name" value="Transcrip_reg_TACO1-like"/>
</dbReference>
<dbReference type="InterPro" id="IPR049083">
    <property type="entry name" value="TACO1_YebC_N"/>
</dbReference>
<dbReference type="NCBIfam" id="TIGR01033">
    <property type="entry name" value="YebC/PmpR family DNA-binding transcriptional regulator"/>
    <property type="match status" value="1"/>
</dbReference>
<dbReference type="Gene3D" id="3.30.70.980">
    <property type="match status" value="2"/>
</dbReference>
<evidence type="ECO:0000256" key="2">
    <source>
        <dbReference type="ARBA" id="ARBA00022490"/>
    </source>
</evidence>
<dbReference type="EMBL" id="SLWV01000002">
    <property type="protein sequence ID" value="TCO79399.1"/>
    <property type="molecule type" value="Genomic_DNA"/>
</dbReference>
<dbReference type="NCBIfam" id="NF001030">
    <property type="entry name" value="PRK00110.1"/>
    <property type="match status" value="1"/>
</dbReference>
<dbReference type="SUPFAM" id="SSF75625">
    <property type="entry name" value="YebC-like"/>
    <property type="match status" value="1"/>
</dbReference>
<evidence type="ECO:0000259" key="7">
    <source>
        <dbReference type="Pfam" id="PF01709"/>
    </source>
</evidence>
<dbReference type="AlphaFoldDB" id="A0A4R2L5S4"/>
<dbReference type="InterPro" id="IPR029072">
    <property type="entry name" value="YebC-like"/>
</dbReference>
<keyword evidence="5 6" id="KW-0804">Transcription</keyword>
<comment type="caution">
    <text evidence="9">The sequence shown here is derived from an EMBL/GenBank/DDBJ whole genome shotgun (WGS) entry which is preliminary data.</text>
</comment>
<dbReference type="FunFam" id="1.10.10.200:FF:000004">
    <property type="entry name" value="Probable transcriptional regulatory protein BSBG_02618"/>
    <property type="match status" value="1"/>
</dbReference>
<dbReference type="OrthoDB" id="9781053at2"/>
<dbReference type="RefSeq" id="WP_132242254.1">
    <property type="nucleotide sequence ID" value="NZ_SLWV01000002.1"/>
</dbReference>